<evidence type="ECO:0000313" key="4">
    <source>
        <dbReference type="Proteomes" id="UP001054821"/>
    </source>
</evidence>
<dbReference type="Proteomes" id="UP001054821">
    <property type="component" value="Chromosome 2"/>
</dbReference>
<sequence length="125" mass="14459">MVQADQLYSADDLYTIRQRDDEPFREYTARFSNEYSRCSKMDDRMAFSAFRSGIRSSQFRYLVHGNNWTTYNELMKHAAIHAKAKHFNSKGETSAPSRPSAPSDRPKDQAHDCFSSAQTNHPILF</sequence>
<protein>
    <recommendedName>
        <fullName evidence="2">Retrotransposon gag domain-containing protein</fullName>
    </recommendedName>
</protein>
<dbReference type="EMBL" id="JAJFAZ020000002">
    <property type="protein sequence ID" value="KAI5342269.1"/>
    <property type="molecule type" value="Genomic_DNA"/>
</dbReference>
<gene>
    <name evidence="3" type="ORF">L3X38_010144</name>
</gene>
<dbReference type="InterPro" id="IPR005162">
    <property type="entry name" value="Retrotrans_gag_dom"/>
</dbReference>
<reference evidence="3 4" key="1">
    <citation type="journal article" date="2022" name="G3 (Bethesda)">
        <title>Whole-genome sequence and methylome profiling of the almond [Prunus dulcis (Mill.) D.A. Webb] cultivar 'Nonpareil'.</title>
        <authorList>
            <person name="D'Amico-Willman K.M."/>
            <person name="Ouma W.Z."/>
            <person name="Meulia T."/>
            <person name="Sideli G.M."/>
            <person name="Gradziel T.M."/>
            <person name="Fresnedo-Ramirez J."/>
        </authorList>
    </citation>
    <scope>NUCLEOTIDE SEQUENCE [LARGE SCALE GENOMIC DNA]</scope>
    <source>
        <strain evidence="3">Clone GOH B32 T37-40</strain>
    </source>
</reference>
<comment type="caution">
    <text evidence="3">The sequence shown here is derived from an EMBL/GenBank/DDBJ whole genome shotgun (WGS) entry which is preliminary data.</text>
</comment>
<evidence type="ECO:0000256" key="1">
    <source>
        <dbReference type="SAM" id="MobiDB-lite"/>
    </source>
</evidence>
<evidence type="ECO:0000313" key="3">
    <source>
        <dbReference type="EMBL" id="KAI5342269.1"/>
    </source>
</evidence>
<organism evidence="3 4">
    <name type="scientific">Prunus dulcis</name>
    <name type="common">Almond</name>
    <name type="synonym">Amygdalus dulcis</name>
    <dbReference type="NCBI Taxonomy" id="3755"/>
    <lineage>
        <taxon>Eukaryota</taxon>
        <taxon>Viridiplantae</taxon>
        <taxon>Streptophyta</taxon>
        <taxon>Embryophyta</taxon>
        <taxon>Tracheophyta</taxon>
        <taxon>Spermatophyta</taxon>
        <taxon>Magnoliopsida</taxon>
        <taxon>eudicotyledons</taxon>
        <taxon>Gunneridae</taxon>
        <taxon>Pentapetalae</taxon>
        <taxon>rosids</taxon>
        <taxon>fabids</taxon>
        <taxon>Rosales</taxon>
        <taxon>Rosaceae</taxon>
        <taxon>Amygdaloideae</taxon>
        <taxon>Amygdaleae</taxon>
        <taxon>Prunus</taxon>
    </lineage>
</organism>
<dbReference type="Pfam" id="PF03732">
    <property type="entry name" value="Retrotrans_gag"/>
    <property type="match status" value="1"/>
</dbReference>
<evidence type="ECO:0000259" key="2">
    <source>
        <dbReference type="Pfam" id="PF03732"/>
    </source>
</evidence>
<keyword evidence="4" id="KW-1185">Reference proteome</keyword>
<feature type="domain" description="Retrotransposon gag" evidence="2">
    <location>
        <begin position="9"/>
        <end position="55"/>
    </location>
</feature>
<feature type="compositionally biased region" description="Low complexity" evidence="1">
    <location>
        <begin position="94"/>
        <end position="103"/>
    </location>
</feature>
<accession>A0AAD4WFA0</accession>
<feature type="compositionally biased region" description="Polar residues" evidence="1">
    <location>
        <begin position="115"/>
        <end position="125"/>
    </location>
</feature>
<name>A0AAD4WFA0_PRUDU</name>
<dbReference type="AlphaFoldDB" id="A0AAD4WFA0"/>
<proteinExistence type="predicted"/>
<feature type="region of interest" description="Disordered" evidence="1">
    <location>
        <begin position="85"/>
        <end position="125"/>
    </location>
</feature>